<evidence type="ECO:0000256" key="1">
    <source>
        <dbReference type="RuleBase" id="RU003682"/>
    </source>
</evidence>
<gene>
    <name evidence="3" type="ORF">TRAPUB_1352</name>
</gene>
<dbReference type="InterPro" id="IPR005123">
    <property type="entry name" value="Oxoglu/Fe-dep_dioxygenase_dom"/>
</dbReference>
<dbReference type="InterPro" id="IPR050231">
    <property type="entry name" value="Iron_ascorbate_oxido_reductase"/>
</dbReference>
<organism evidence="3 4">
    <name type="scientific">Trametes pubescens</name>
    <name type="common">White-rot fungus</name>
    <dbReference type="NCBI Taxonomy" id="154538"/>
    <lineage>
        <taxon>Eukaryota</taxon>
        <taxon>Fungi</taxon>
        <taxon>Dikarya</taxon>
        <taxon>Basidiomycota</taxon>
        <taxon>Agaricomycotina</taxon>
        <taxon>Agaricomycetes</taxon>
        <taxon>Polyporales</taxon>
        <taxon>Polyporaceae</taxon>
        <taxon>Trametes</taxon>
    </lineage>
</organism>
<dbReference type="Pfam" id="PF14226">
    <property type="entry name" value="DIOX_N"/>
    <property type="match status" value="1"/>
</dbReference>
<sequence>MKRDFTGIPIVDFSLSHSDPPKYYEQLRFALEDVGFVVFVNVPGFEDAFQKKLFARAEYLFSKPQAWKDALGTQHLYALRGYFRADDISGPHKAYAEAFRFGPDLPVPVGEDVPFWLKLHQGPNQWPDEEELPRFRELMETLFNRYHALNIALNAHICHILDIPEAVMGSYFPDATEFNSAIWHYLPLTPEIRAAAQDGFAQGMHEHRDPSTFVTCLIQSRPGLEVQNHAGEWVDVPMIEGGVVCNIGMQLMKLTGGKLVATTHRVNTLKIEEDRYTIPYVLSTKLDKKVAPLPQFANGYSAKDHAAPNPKILKLMGIDDPLERSGYARLSLFPAVGQRLYPQEFQRAHNLGLL</sequence>
<dbReference type="InterPro" id="IPR044861">
    <property type="entry name" value="IPNS-like_FE2OG_OXY"/>
</dbReference>
<dbReference type="PROSITE" id="PS51471">
    <property type="entry name" value="FE2OG_OXY"/>
    <property type="match status" value="1"/>
</dbReference>
<dbReference type="AlphaFoldDB" id="A0A1M2VJL0"/>
<dbReference type="Gene3D" id="2.60.120.330">
    <property type="entry name" value="B-lactam Antibiotic, Isopenicillin N Synthase, Chain"/>
    <property type="match status" value="1"/>
</dbReference>
<evidence type="ECO:0000259" key="2">
    <source>
        <dbReference type="PROSITE" id="PS51471"/>
    </source>
</evidence>
<dbReference type="GO" id="GO:0046872">
    <property type="term" value="F:metal ion binding"/>
    <property type="evidence" value="ECO:0007669"/>
    <property type="project" value="UniProtKB-KW"/>
</dbReference>
<dbReference type="STRING" id="154538.A0A1M2VJL0"/>
<dbReference type="EMBL" id="MNAD01001129">
    <property type="protein sequence ID" value="OJT07760.1"/>
    <property type="molecule type" value="Genomic_DNA"/>
</dbReference>
<feature type="domain" description="Fe2OG dioxygenase" evidence="2">
    <location>
        <begin position="177"/>
        <end position="284"/>
    </location>
</feature>
<keyword evidence="4" id="KW-1185">Reference proteome</keyword>
<dbReference type="OMA" id="AHICHIL"/>
<keyword evidence="1" id="KW-0408">Iron</keyword>
<keyword evidence="1" id="KW-0560">Oxidoreductase</keyword>
<comment type="similarity">
    <text evidence="1">Belongs to the iron/ascorbate-dependent oxidoreductase family.</text>
</comment>
<dbReference type="InterPro" id="IPR027443">
    <property type="entry name" value="IPNS-like_sf"/>
</dbReference>
<reference evidence="3 4" key="1">
    <citation type="submission" date="2016-10" db="EMBL/GenBank/DDBJ databases">
        <title>Genome sequence of the basidiomycete white-rot fungus Trametes pubescens.</title>
        <authorList>
            <person name="Makela M.R."/>
            <person name="Granchi Z."/>
            <person name="Peng M."/>
            <person name="De Vries R.P."/>
            <person name="Grigoriev I."/>
            <person name="Riley R."/>
            <person name="Hilden K."/>
        </authorList>
    </citation>
    <scope>NUCLEOTIDE SEQUENCE [LARGE SCALE GENOMIC DNA]</scope>
    <source>
        <strain evidence="3 4">FBCC735</strain>
    </source>
</reference>
<accession>A0A1M2VJL0</accession>
<evidence type="ECO:0000313" key="3">
    <source>
        <dbReference type="EMBL" id="OJT07760.1"/>
    </source>
</evidence>
<dbReference type="OrthoDB" id="288590at2759"/>
<dbReference type="GO" id="GO:0016491">
    <property type="term" value="F:oxidoreductase activity"/>
    <property type="evidence" value="ECO:0007669"/>
    <property type="project" value="UniProtKB-KW"/>
</dbReference>
<dbReference type="SUPFAM" id="SSF51197">
    <property type="entry name" value="Clavaminate synthase-like"/>
    <property type="match status" value="1"/>
</dbReference>
<dbReference type="InterPro" id="IPR026992">
    <property type="entry name" value="DIOX_N"/>
</dbReference>
<keyword evidence="1" id="KW-0479">Metal-binding</keyword>
<dbReference type="Pfam" id="PF03171">
    <property type="entry name" value="2OG-FeII_Oxy"/>
    <property type="match status" value="1"/>
</dbReference>
<dbReference type="PANTHER" id="PTHR47990">
    <property type="entry name" value="2-OXOGLUTARATE (2OG) AND FE(II)-DEPENDENT OXYGENASE SUPERFAMILY PROTEIN-RELATED"/>
    <property type="match status" value="1"/>
</dbReference>
<evidence type="ECO:0000313" key="4">
    <source>
        <dbReference type="Proteomes" id="UP000184267"/>
    </source>
</evidence>
<comment type="caution">
    <text evidence="3">The sequence shown here is derived from an EMBL/GenBank/DDBJ whole genome shotgun (WGS) entry which is preliminary data.</text>
</comment>
<protein>
    <recommendedName>
        <fullName evidence="2">Fe2OG dioxygenase domain-containing protein</fullName>
    </recommendedName>
</protein>
<proteinExistence type="inferred from homology"/>
<name>A0A1M2VJL0_TRAPU</name>
<dbReference type="Proteomes" id="UP000184267">
    <property type="component" value="Unassembled WGS sequence"/>
</dbReference>